<sequence>MLYSKEYLSVSHYFHGYSLTLSTGQKPSPGGEGWVRGDLNPPHPSLLPQGEGEISVPR</sequence>
<proteinExistence type="predicted"/>
<keyword evidence="3" id="KW-1185">Reference proteome</keyword>
<evidence type="ECO:0000313" key="3">
    <source>
        <dbReference type="Proteomes" id="UP000195442"/>
    </source>
</evidence>
<gene>
    <name evidence="2" type="ORF">CRENPOLYSF2_2570005</name>
</gene>
<accession>A0A1R4H7M8</accession>
<dbReference type="AlphaFoldDB" id="A0A1R4H7M8"/>
<feature type="region of interest" description="Disordered" evidence="1">
    <location>
        <begin position="23"/>
        <end position="58"/>
    </location>
</feature>
<organism evidence="2 3">
    <name type="scientific">Crenothrix polyspora</name>
    <dbReference type="NCBI Taxonomy" id="360316"/>
    <lineage>
        <taxon>Bacteria</taxon>
        <taxon>Pseudomonadati</taxon>
        <taxon>Pseudomonadota</taxon>
        <taxon>Gammaproteobacteria</taxon>
        <taxon>Methylococcales</taxon>
        <taxon>Crenotrichaceae</taxon>
        <taxon>Crenothrix</taxon>
    </lineage>
</organism>
<reference evidence="3" key="1">
    <citation type="submission" date="2017-02" db="EMBL/GenBank/DDBJ databases">
        <authorList>
            <person name="Daims H."/>
        </authorList>
    </citation>
    <scope>NUCLEOTIDE SEQUENCE [LARGE SCALE GENOMIC DNA]</scope>
</reference>
<evidence type="ECO:0000256" key="1">
    <source>
        <dbReference type="SAM" id="MobiDB-lite"/>
    </source>
</evidence>
<protein>
    <submittedName>
        <fullName evidence="2">Uncharacterized protein</fullName>
    </submittedName>
</protein>
<name>A0A1R4H7M8_9GAMM</name>
<dbReference type="EMBL" id="FUKJ01000176">
    <property type="protein sequence ID" value="SJM92186.1"/>
    <property type="molecule type" value="Genomic_DNA"/>
</dbReference>
<evidence type="ECO:0000313" key="2">
    <source>
        <dbReference type="EMBL" id="SJM92186.1"/>
    </source>
</evidence>
<dbReference type="Proteomes" id="UP000195442">
    <property type="component" value="Unassembled WGS sequence"/>
</dbReference>